<dbReference type="OrthoDB" id="2918225at2"/>
<comment type="caution">
    <text evidence="1">The sequence shown here is derived from an EMBL/GenBank/DDBJ whole genome shotgun (WGS) entry which is preliminary data.</text>
</comment>
<dbReference type="AlphaFoldDB" id="A0A3M8P3J1"/>
<gene>
    <name evidence="1" type="ORF">EEX84_15680</name>
</gene>
<name>A0A3M8P3J1_9BACL</name>
<evidence type="ECO:0000313" key="2">
    <source>
        <dbReference type="Proteomes" id="UP000275473"/>
    </source>
</evidence>
<sequence length="121" mass="14251">MLYGSKKDSLPEEEVLEYWFNGEETMEKNFLYNGIFMSLLVPNAKAYEFTMDGFSLSFKRKDMIQQLEETFADFPTDEAAWDQQAIQEFIDRNHESIKEMVNSAEQRKDFFQQGPLTPPLK</sequence>
<accession>A0A3M8P3J1</accession>
<protein>
    <submittedName>
        <fullName evidence="1">Uncharacterized protein</fullName>
    </submittedName>
</protein>
<reference evidence="1 2" key="1">
    <citation type="journal article" date="2018" name="Int. J. Syst. Evol. Microbiol.">
        <title>Planococcus salinus sp. nov., a moderately halophilic bacterium isolated from a saline-alkali soil.</title>
        <authorList>
            <person name="Gan L."/>
        </authorList>
    </citation>
    <scope>NUCLEOTIDE SEQUENCE [LARGE SCALE GENOMIC DNA]</scope>
    <source>
        <strain evidence="1 2">LCB217</strain>
    </source>
</reference>
<organism evidence="1 2">
    <name type="scientific">Planococcus salinus</name>
    <dbReference type="NCBI Taxonomy" id="1848460"/>
    <lineage>
        <taxon>Bacteria</taxon>
        <taxon>Bacillati</taxon>
        <taxon>Bacillota</taxon>
        <taxon>Bacilli</taxon>
        <taxon>Bacillales</taxon>
        <taxon>Caryophanaceae</taxon>
        <taxon>Planococcus</taxon>
    </lineage>
</organism>
<dbReference type="EMBL" id="RIAX01000019">
    <property type="protein sequence ID" value="RNF38242.1"/>
    <property type="molecule type" value="Genomic_DNA"/>
</dbReference>
<dbReference type="Proteomes" id="UP000275473">
    <property type="component" value="Unassembled WGS sequence"/>
</dbReference>
<evidence type="ECO:0000313" key="1">
    <source>
        <dbReference type="EMBL" id="RNF38242.1"/>
    </source>
</evidence>
<keyword evidence="2" id="KW-1185">Reference proteome</keyword>
<proteinExistence type="predicted"/>